<feature type="region of interest" description="Disordered" evidence="1">
    <location>
        <begin position="1"/>
        <end position="24"/>
    </location>
</feature>
<evidence type="ECO:0000313" key="2">
    <source>
        <dbReference type="EMBL" id="MDI7923905.1"/>
    </source>
</evidence>
<organism evidence="2 3">
    <name type="scientific">Ferirhizobium litorale</name>
    <dbReference type="NCBI Taxonomy" id="2927786"/>
    <lineage>
        <taxon>Bacteria</taxon>
        <taxon>Pseudomonadati</taxon>
        <taxon>Pseudomonadota</taxon>
        <taxon>Alphaproteobacteria</taxon>
        <taxon>Hyphomicrobiales</taxon>
        <taxon>Rhizobiaceae</taxon>
        <taxon>Ferirhizobium</taxon>
    </lineage>
</organism>
<gene>
    <name evidence="2" type="ORF">MRS75_17690</name>
</gene>
<proteinExistence type="predicted"/>
<evidence type="ECO:0000256" key="1">
    <source>
        <dbReference type="SAM" id="MobiDB-lite"/>
    </source>
</evidence>
<name>A0AAE3QF07_9HYPH</name>
<accession>A0AAE3QF07</accession>
<sequence length="62" mass="7111">MAKTSGKAGAAVRNGHYGMADTERSADVREMFVRTIYAYKHRTLAQEEHVAERYQSPERPQR</sequence>
<comment type="caution">
    <text evidence="2">The sequence shown here is derived from an EMBL/GenBank/DDBJ whole genome shotgun (WGS) entry which is preliminary data.</text>
</comment>
<dbReference type="RefSeq" id="WP_311788847.1">
    <property type="nucleotide sequence ID" value="NZ_JALDYY010000020.1"/>
</dbReference>
<dbReference type="EMBL" id="JALDYZ010000011">
    <property type="protein sequence ID" value="MDI7923905.1"/>
    <property type="molecule type" value="Genomic_DNA"/>
</dbReference>
<reference evidence="2" key="1">
    <citation type="submission" date="2022-03" db="EMBL/GenBank/DDBJ databases">
        <title>Fererhizobium litorale gen. nov., sp. nov., isolated from sandy sediments of the Sea of Japan seashore.</title>
        <authorList>
            <person name="Romanenko L."/>
            <person name="Kurilenko V."/>
            <person name="Otstavnykh N."/>
            <person name="Svetashev V."/>
            <person name="Tekutyeva L."/>
            <person name="Isaeva M."/>
            <person name="Mikhailov V."/>
        </authorList>
    </citation>
    <scope>NUCLEOTIDE SEQUENCE</scope>
    <source>
        <strain evidence="2">KMM 9576</strain>
    </source>
</reference>
<protein>
    <submittedName>
        <fullName evidence="2">Uncharacterized protein</fullName>
    </submittedName>
</protein>
<evidence type="ECO:0000313" key="3">
    <source>
        <dbReference type="Proteomes" id="UP001161580"/>
    </source>
</evidence>
<keyword evidence="3" id="KW-1185">Reference proteome</keyword>
<dbReference type="Proteomes" id="UP001161580">
    <property type="component" value="Unassembled WGS sequence"/>
</dbReference>
<dbReference type="AlphaFoldDB" id="A0AAE3QF07"/>